<dbReference type="GO" id="GO:0046872">
    <property type="term" value="F:metal ion binding"/>
    <property type="evidence" value="ECO:0007669"/>
    <property type="project" value="UniProtKB-KW"/>
</dbReference>
<evidence type="ECO:0000256" key="1">
    <source>
        <dbReference type="ARBA" id="ARBA00004123"/>
    </source>
</evidence>
<keyword evidence="3" id="KW-0479">Metal-binding</keyword>
<evidence type="ECO:0000259" key="11">
    <source>
        <dbReference type="SMART" id="SM00474"/>
    </source>
</evidence>
<comment type="subcellular location">
    <subcellularLocation>
        <location evidence="1">Nucleus</location>
    </subcellularLocation>
</comment>
<dbReference type="GO" id="GO:0006139">
    <property type="term" value="P:nucleobase-containing compound metabolic process"/>
    <property type="evidence" value="ECO:0007669"/>
    <property type="project" value="InterPro"/>
</dbReference>
<name>A0A2G5CXB6_AQUCA</name>
<dbReference type="CDD" id="cd06141">
    <property type="entry name" value="WRN_exo"/>
    <property type="match status" value="1"/>
</dbReference>
<evidence type="ECO:0000256" key="8">
    <source>
        <dbReference type="ARBA" id="ARBA00040531"/>
    </source>
</evidence>
<dbReference type="Gene3D" id="3.30.420.10">
    <property type="entry name" value="Ribonuclease H-like superfamily/Ribonuclease H"/>
    <property type="match status" value="1"/>
</dbReference>
<dbReference type="GO" id="GO:0003676">
    <property type="term" value="F:nucleic acid binding"/>
    <property type="evidence" value="ECO:0007669"/>
    <property type="project" value="InterPro"/>
</dbReference>
<dbReference type="AlphaFoldDB" id="A0A2G5CXB6"/>
<dbReference type="InterPro" id="IPR002562">
    <property type="entry name" value="3'-5'_exonuclease_dom"/>
</dbReference>
<dbReference type="FunFam" id="3.30.420.10:FF:000114">
    <property type="entry name" value="Werner Syndrome-like exonuclease"/>
    <property type="match status" value="1"/>
</dbReference>
<evidence type="ECO:0000256" key="4">
    <source>
        <dbReference type="ARBA" id="ARBA00022801"/>
    </source>
</evidence>
<dbReference type="GO" id="GO:0005634">
    <property type="term" value="C:nucleus"/>
    <property type="evidence" value="ECO:0007669"/>
    <property type="project" value="UniProtKB-SubCell"/>
</dbReference>
<dbReference type="InterPro" id="IPR051132">
    <property type="entry name" value="3-5_Exonuclease_domain"/>
</dbReference>
<keyword evidence="13" id="KW-1185">Reference proteome</keyword>
<dbReference type="Proteomes" id="UP000230069">
    <property type="component" value="Unassembled WGS sequence"/>
</dbReference>
<protein>
    <recommendedName>
        <fullName evidence="8">3'-5' exonuclease</fullName>
    </recommendedName>
    <alternativeName>
        <fullName evidence="9">Werner Syndrome-like exonuclease</fullName>
    </alternativeName>
</protein>
<dbReference type="SUPFAM" id="SSF53098">
    <property type="entry name" value="Ribonuclease H-like"/>
    <property type="match status" value="1"/>
</dbReference>
<feature type="compositionally biased region" description="Low complexity" evidence="10">
    <location>
        <begin position="72"/>
        <end position="96"/>
    </location>
</feature>
<dbReference type="InParanoid" id="A0A2G5CXB6"/>
<evidence type="ECO:0000256" key="9">
    <source>
        <dbReference type="ARBA" id="ARBA00042761"/>
    </source>
</evidence>
<keyword evidence="6" id="KW-0460">Magnesium</keyword>
<dbReference type="InterPro" id="IPR012337">
    <property type="entry name" value="RNaseH-like_sf"/>
</dbReference>
<evidence type="ECO:0000256" key="10">
    <source>
        <dbReference type="SAM" id="MobiDB-lite"/>
    </source>
</evidence>
<keyword evidence="7" id="KW-0539">Nucleus</keyword>
<sequence length="318" mass="35793">MDWDDEPVSQEELNAIEAAFDYASSLFQKRKTNSTLDTNTPAKICRRLPDWESHDRKFQPRVSRFEARSKLNGGIESNSKSGSGSNSSPRNGSWGSRLRPHRVKVTVNPSIKFGGQIVYCRTVPEVEKATAELMELIEAKQKNMEQVTLGLDIEWRPSFRRGEVPRKAAVMQICGDTSRCYVLHIVHSGIPPTLQLLLEDPKYLKVGVCIAGDADKVSKDYNVHIKSLEDLSSLANHKLDGVPRRWSLAALTEMLTGKELEKPKNIRLGNWEVGILSEDQLQYAATDAFVSWHIYEILKSFPDRPQNQVGEQVDASKS</sequence>
<dbReference type="SMART" id="SM00474">
    <property type="entry name" value="35EXOc"/>
    <property type="match status" value="1"/>
</dbReference>
<evidence type="ECO:0000256" key="5">
    <source>
        <dbReference type="ARBA" id="ARBA00022839"/>
    </source>
</evidence>
<evidence type="ECO:0000313" key="13">
    <source>
        <dbReference type="Proteomes" id="UP000230069"/>
    </source>
</evidence>
<dbReference type="FunCoup" id="A0A2G5CXB6">
    <property type="interactions" value="66"/>
</dbReference>
<feature type="domain" description="3'-5' exonuclease" evidence="11">
    <location>
        <begin position="124"/>
        <end position="303"/>
    </location>
</feature>
<evidence type="ECO:0000256" key="3">
    <source>
        <dbReference type="ARBA" id="ARBA00022723"/>
    </source>
</evidence>
<keyword evidence="4" id="KW-0378">Hydrolase</keyword>
<gene>
    <name evidence="12" type="ORF">AQUCO_03400066v1</name>
</gene>
<keyword evidence="5" id="KW-0269">Exonuclease</keyword>
<dbReference type="PANTHER" id="PTHR13620:SF109">
    <property type="entry name" value="3'-5' EXONUCLEASE"/>
    <property type="match status" value="1"/>
</dbReference>
<dbReference type="STRING" id="218851.A0A2G5CXB6"/>
<evidence type="ECO:0000256" key="2">
    <source>
        <dbReference type="ARBA" id="ARBA00022722"/>
    </source>
</evidence>
<reference evidence="12 13" key="1">
    <citation type="submission" date="2017-09" db="EMBL/GenBank/DDBJ databases">
        <title>WGS assembly of Aquilegia coerulea Goldsmith.</title>
        <authorList>
            <person name="Hodges S."/>
            <person name="Kramer E."/>
            <person name="Nordborg M."/>
            <person name="Tomkins J."/>
            <person name="Borevitz J."/>
            <person name="Derieg N."/>
            <person name="Yan J."/>
            <person name="Mihaltcheva S."/>
            <person name="Hayes R.D."/>
            <person name="Rokhsar D."/>
        </authorList>
    </citation>
    <scope>NUCLEOTIDE SEQUENCE [LARGE SCALE GENOMIC DNA]</scope>
    <source>
        <strain evidence="13">cv. Goldsmith</strain>
    </source>
</reference>
<dbReference type="InterPro" id="IPR036397">
    <property type="entry name" value="RNaseH_sf"/>
</dbReference>
<organism evidence="12 13">
    <name type="scientific">Aquilegia coerulea</name>
    <name type="common">Rocky mountain columbine</name>
    <dbReference type="NCBI Taxonomy" id="218851"/>
    <lineage>
        <taxon>Eukaryota</taxon>
        <taxon>Viridiplantae</taxon>
        <taxon>Streptophyta</taxon>
        <taxon>Embryophyta</taxon>
        <taxon>Tracheophyta</taxon>
        <taxon>Spermatophyta</taxon>
        <taxon>Magnoliopsida</taxon>
        <taxon>Ranunculales</taxon>
        <taxon>Ranunculaceae</taxon>
        <taxon>Thalictroideae</taxon>
        <taxon>Aquilegia</taxon>
    </lineage>
</organism>
<dbReference type="PANTHER" id="PTHR13620">
    <property type="entry name" value="3-5 EXONUCLEASE"/>
    <property type="match status" value="1"/>
</dbReference>
<evidence type="ECO:0000313" key="12">
    <source>
        <dbReference type="EMBL" id="PIA35915.1"/>
    </source>
</evidence>
<evidence type="ECO:0000256" key="6">
    <source>
        <dbReference type="ARBA" id="ARBA00022842"/>
    </source>
</evidence>
<proteinExistence type="predicted"/>
<keyword evidence="2" id="KW-0540">Nuclease</keyword>
<dbReference type="GO" id="GO:0008408">
    <property type="term" value="F:3'-5' exonuclease activity"/>
    <property type="evidence" value="ECO:0007669"/>
    <property type="project" value="InterPro"/>
</dbReference>
<feature type="region of interest" description="Disordered" evidence="10">
    <location>
        <begin position="69"/>
        <end position="99"/>
    </location>
</feature>
<dbReference type="EMBL" id="KZ305051">
    <property type="protein sequence ID" value="PIA35915.1"/>
    <property type="molecule type" value="Genomic_DNA"/>
</dbReference>
<evidence type="ECO:0000256" key="7">
    <source>
        <dbReference type="ARBA" id="ARBA00023242"/>
    </source>
</evidence>
<dbReference type="Pfam" id="PF01612">
    <property type="entry name" value="DNA_pol_A_exo1"/>
    <property type="match status" value="1"/>
</dbReference>
<dbReference type="OrthoDB" id="1920326at2759"/>
<accession>A0A2G5CXB6</accession>